<organism evidence="1 2">
    <name type="scientific">Solanum bulbocastanum</name>
    <name type="common">Wild potato</name>
    <dbReference type="NCBI Taxonomy" id="147425"/>
    <lineage>
        <taxon>Eukaryota</taxon>
        <taxon>Viridiplantae</taxon>
        <taxon>Streptophyta</taxon>
        <taxon>Embryophyta</taxon>
        <taxon>Tracheophyta</taxon>
        <taxon>Spermatophyta</taxon>
        <taxon>Magnoliopsida</taxon>
        <taxon>eudicotyledons</taxon>
        <taxon>Gunneridae</taxon>
        <taxon>Pentapetalae</taxon>
        <taxon>asterids</taxon>
        <taxon>lamiids</taxon>
        <taxon>Solanales</taxon>
        <taxon>Solanaceae</taxon>
        <taxon>Solanoideae</taxon>
        <taxon>Solaneae</taxon>
        <taxon>Solanum</taxon>
    </lineage>
</organism>
<evidence type="ECO:0000313" key="1">
    <source>
        <dbReference type="EMBL" id="KAK6780672.1"/>
    </source>
</evidence>
<evidence type="ECO:0000313" key="2">
    <source>
        <dbReference type="Proteomes" id="UP001371456"/>
    </source>
</evidence>
<reference evidence="1 2" key="1">
    <citation type="submission" date="2024-02" db="EMBL/GenBank/DDBJ databases">
        <title>de novo genome assembly of Solanum bulbocastanum strain 11H21.</title>
        <authorList>
            <person name="Hosaka A.J."/>
        </authorList>
    </citation>
    <scope>NUCLEOTIDE SEQUENCE [LARGE SCALE GENOMIC DNA]</scope>
    <source>
        <tissue evidence="1">Young leaves</tissue>
    </source>
</reference>
<name>A0AAN8Y662_SOLBU</name>
<protein>
    <submittedName>
        <fullName evidence="1">Uncharacterized protein</fullName>
    </submittedName>
</protein>
<keyword evidence="2" id="KW-1185">Reference proteome</keyword>
<dbReference type="EMBL" id="JBANQN010000009">
    <property type="protein sequence ID" value="KAK6780672.1"/>
    <property type="molecule type" value="Genomic_DNA"/>
</dbReference>
<gene>
    <name evidence="1" type="ORF">RDI58_022856</name>
</gene>
<comment type="caution">
    <text evidence="1">The sequence shown here is derived from an EMBL/GenBank/DDBJ whole genome shotgun (WGS) entry which is preliminary data.</text>
</comment>
<proteinExistence type="predicted"/>
<accession>A0AAN8Y662</accession>
<dbReference type="AlphaFoldDB" id="A0AAN8Y662"/>
<sequence length="70" mass="8279">MFDRVDRAIQGKTARRERITKKYLSQKNNTKISSVKKKIYIITDHGRLKREELLKSVEGRASLIQGHEFY</sequence>
<dbReference type="Proteomes" id="UP001371456">
    <property type="component" value="Unassembled WGS sequence"/>
</dbReference>